<evidence type="ECO:0008006" key="3">
    <source>
        <dbReference type="Google" id="ProtNLM"/>
    </source>
</evidence>
<dbReference type="Gene3D" id="1.10.3210.10">
    <property type="entry name" value="Hypothetical protein af1432"/>
    <property type="match status" value="1"/>
</dbReference>
<protein>
    <recommendedName>
        <fullName evidence="3">HD/PDEase domain-containing protein</fullName>
    </recommendedName>
</protein>
<dbReference type="AlphaFoldDB" id="A0AAE3EJ97"/>
<name>A0AAE3EJ97_9SPIR</name>
<dbReference type="RefSeq" id="WP_230756694.1">
    <property type="nucleotide sequence ID" value="NZ_JAINWA010000003.1"/>
</dbReference>
<accession>A0AAE3EJ97</accession>
<dbReference type="Proteomes" id="UP001198163">
    <property type="component" value="Unassembled WGS sequence"/>
</dbReference>
<evidence type="ECO:0000313" key="2">
    <source>
        <dbReference type="Proteomes" id="UP001198163"/>
    </source>
</evidence>
<dbReference type="SUPFAM" id="SSF109604">
    <property type="entry name" value="HD-domain/PDEase-like"/>
    <property type="match status" value="1"/>
</dbReference>
<sequence>MKSDSGSSTDEYLSRLFNPANREDVITEDFEIIEARLAPEEKNRLEHCWKLTKDLYYGNFPGYRSCNTEYHDYNHTCDVFGASARLCDGMLAEGRDLPPELYADICIAAMLHDAGYIQEASDTEGTGAKYTRTHVKRSMEFSRRHREDFHLSEERCDRICLMIAATDLATPIPDIPFEDESTLYAAKVLATGDLLGQMADRTYLEKLLFLYYEFSEAGFPGYETEFDMLRKTLGFYEMTKKRLSETLNGAADLARSHFKARYGLDRNLYIESIERQIDYLGSIMEDSSVNFRKKLKRMDLETISRTHRESVHA</sequence>
<comment type="caution">
    <text evidence="1">The sequence shown here is derived from an EMBL/GenBank/DDBJ whole genome shotgun (WGS) entry which is preliminary data.</text>
</comment>
<gene>
    <name evidence="1" type="ORF">K7J14_12275</name>
</gene>
<reference evidence="1" key="1">
    <citation type="submission" date="2021-08" db="EMBL/GenBank/DDBJ databases">
        <title>Comparative analyses of Brucepasteria parasyntrophica and Teretinema zuelzerae.</title>
        <authorList>
            <person name="Song Y."/>
            <person name="Brune A."/>
        </authorList>
    </citation>
    <scope>NUCLEOTIDE SEQUENCE</scope>
    <source>
        <strain evidence="1">DSM 1903</strain>
    </source>
</reference>
<organism evidence="1 2">
    <name type="scientific">Teretinema zuelzerae</name>
    <dbReference type="NCBI Taxonomy" id="156"/>
    <lineage>
        <taxon>Bacteria</taxon>
        <taxon>Pseudomonadati</taxon>
        <taxon>Spirochaetota</taxon>
        <taxon>Spirochaetia</taxon>
        <taxon>Spirochaetales</taxon>
        <taxon>Treponemataceae</taxon>
        <taxon>Teretinema</taxon>
    </lineage>
</organism>
<keyword evidence="2" id="KW-1185">Reference proteome</keyword>
<dbReference type="EMBL" id="JAINWA010000003">
    <property type="protein sequence ID" value="MCD1655471.1"/>
    <property type="molecule type" value="Genomic_DNA"/>
</dbReference>
<proteinExistence type="predicted"/>
<evidence type="ECO:0000313" key="1">
    <source>
        <dbReference type="EMBL" id="MCD1655471.1"/>
    </source>
</evidence>